<dbReference type="PROSITE" id="PS51787">
    <property type="entry name" value="LON_N"/>
    <property type="match status" value="1"/>
</dbReference>
<dbReference type="InterPro" id="IPR015947">
    <property type="entry name" value="PUA-like_sf"/>
</dbReference>
<accession>A0A8R2A8J3</accession>
<dbReference type="InterPro" id="IPR003111">
    <property type="entry name" value="Lon_prtase_N"/>
</dbReference>
<dbReference type="Gene3D" id="1.25.40.10">
    <property type="entry name" value="Tetratricopeptide repeat domain"/>
    <property type="match status" value="1"/>
</dbReference>
<evidence type="ECO:0008006" key="10">
    <source>
        <dbReference type="Google" id="ProtNLM"/>
    </source>
</evidence>
<dbReference type="SMART" id="SM00184">
    <property type="entry name" value="RING"/>
    <property type="match status" value="2"/>
</dbReference>
<evidence type="ECO:0000313" key="9">
    <source>
        <dbReference type="Proteomes" id="UP000007819"/>
    </source>
</evidence>
<dbReference type="GO" id="GO:0005737">
    <property type="term" value="C:cytoplasm"/>
    <property type="evidence" value="ECO:0007669"/>
    <property type="project" value="UniProtKB-ARBA"/>
</dbReference>
<evidence type="ECO:0000259" key="7">
    <source>
        <dbReference type="PROSITE" id="PS51787"/>
    </source>
</evidence>
<protein>
    <recommendedName>
        <fullName evidence="10">LON peptidase N-terminal domain and RING finger protein 3</fullName>
    </recommendedName>
</protein>
<dbReference type="GeneID" id="100569181"/>
<dbReference type="InterPro" id="IPR011990">
    <property type="entry name" value="TPR-like_helical_dom_sf"/>
</dbReference>
<dbReference type="Pfam" id="PF13923">
    <property type="entry name" value="zf-C3HC4_2"/>
    <property type="match status" value="1"/>
</dbReference>
<dbReference type="SUPFAM" id="SSF48452">
    <property type="entry name" value="TPR-like"/>
    <property type="match status" value="1"/>
</dbReference>
<dbReference type="RefSeq" id="XP_003244215.1">
    <property type="nucleotide sequence ID" value="XM_003244167.3"/>
</dbReference>
<feature type="domain" description="RING-type" evidence="6">
    <location>
        <begin position="474"/>
        <end position="511"/>
    </location>
</feature>
<evidence type="ECO:0000256" key="4">
    <source>
        <dbReference type="PROSITE-ProRule" id="PRU00175"/>
    </source>
</evidence>
<feature type="domain" description="Lon N-terminal" evidence="7">
    <location>
        <begin position="557"/>
        <end position="760"/>
    </location>
</feature>
<dbReference type="EnsemblMetazoa" id="XM_003244167.4">
    <property type="protein sequence ID" value="XP_003244215.1"/>
    <property type="gene ID" value="LOC100569181"/>
</dbReference>
<dbReference type="SUPFAM" id="SSF88697">
    <property type="entry name" value="PUA domain-like"/>
    <property type="match status" value="1"/>
</dbReference>
<keyword evidence="3" id="KW-0862">Zinc</keyword>
<dbReference type="PROSITE" id="PS00518">
    <property type="entry name" value="ZF_RING_1"/>
    <property type="match status" value="1"/>
</dbReference>
<dbReference type="InterPro" id="IPR046336">
    <property type="entry name" value="Lon_prtase_N_sf"/>
</dbReference>
<organism evidence="8 9">
    <name type="scientific">Acyrthosiphon pisum</name>
    <name type="common">Pea aphid</name>
    <dbReference type="NCBI Taxonomy" id="7029"/>
    <lineage>
        <taxon>Eukaryota</taxon>
        <taxon>Metazoa</taxon>
        <taxon>Ecdysozoa</taxon>
        <taxon>Arthropoda</taxon>
        <taxon>Hexapoda</taxon>
        <taxon>Insecta</taxon>
        <taxon>Pterygota</taxon>
        <taxon>Neoptera</taxon>
        <taxon>Paraneoptera</taxon>
        <taxon>Hemiptera</taxon>
        <taxon>Sternorrhyncha</taxon>
        <taxon>Aphidomorpha</taxon>
        <taxon>Aphidoidea</taxon>
        <taxon>Aphididae</taxon>
        <taxon>Macrosiphini</taxon>
        <taxon>Acyrthosiphon</taxon>
    </lineage>
</organism>
<evidence type="ECO:0000256" key="2">
    <source>
        <dbReference type="ARBA" id="ARBA00022771"/>
    </source>
</evidence>
<dbReference type="PANTHER" id="PTHR23327:SF42">
    <property type="entry name" value="LON PEPTIDASE N-TERMINAL DOMAIN AND RING FINGER PROTEIN C14F5.10C"/>
    <property type="match status" value="1"/>
</dbReference>
<dbReference type="Pfam" id="PF02190">
    <property type="entry name" value="LON_substr_bdg"/>
    <property type="match status" value="1"/>
</dbReference>
<name>A0A8R2A8J3_ACYPI</name>
<dbReference type="InterPro" id="IPR017907">
    <property type="entry name" value="Znf_RING_CS"/>
</dbReference>
<evidence type="ECO:0000259" key="6">
    <source>
        <dbReference type="PROSITE" id="PS50089"/>
    </source>
</evidence>
<dbReference type="Proteomes" id="UP000007819">
    <property type="component" value="Chromosome A1"/>
</dbReference>
<evidence type="ECO:0000256" key="5">
    <source>
        <dbReference type="SAM" id="MobiDB-lite"/>
    </source>
</evidence>
<dbReference type="KEGG" id="api:100569181"/>
<dbReference type="GO" id="GO:0061630">
    <property type="term" value="F:ubiquitin protein ligase activity"/>
    <property type="evidence" value="ECO:0007669"/>
    <property type="project" value="TreeGrafter"/>
</dbReference>
<reference evidence="8" key="2">
    <citation type="submission" date="2022-06" db="UniProtKB">
        <authorList>
            <consortium name="EnsemblMetazoa"/>
        </authorList>
    </citation>
    <scope>IDENTIFICATION</scope>
</reference>
<dbReference type="SMART" id="SM00464">
    <property type="entry name" value="LON"/>
    <property type="match status" value="1"/>
</dbReference>
<keyword evidence="2 4" id="KW-0863">Zinc-finger</keyword>
<evidence type="ECO:0000256" key="1">
    <source>
        <dbReference type="ARBA" id="ARBA00022723"/>
    </source>
</evidence>
<dbReference type="Gene3D" id="3.30.40.10">
    <property type="entry name" value="Zinc/RING finger domain, C3HC4 (zinc finger)"/>
    <property type="match status" value="2"/>
</dbReference>
<proteinExistence type="predicted"/>
<reference evidence="9" key="1">
    <citation type="submission" date="2010-06" db="EMBL/GenBank/DDBJ databases">
        <authorList>
            <person name="Jiang H."/>
            <person name="Abraham K."/>
            <person name="Ali S."/>
            <person name="Alsbrooks S.L."/>
            <person name="Anim B.N."/>
            <person name="Anosike U.S."/>
            <person name="Attaway T."/>
            <person name="Bandaranaike D.P."/>
            <person name="Battles P.K."/>
            <person name="Bell S.N."/>
            <person name="Bell A.V."/>
            <person name="Beltran B."/>
            <person name="Bickham C."/>
            <person name="Bustamante Y."/>
            <person name="Caleb T."/>
            <person name="Canada A."/>
            <person name="Cardenas V."/>
            <person name="Carter K."/>
            <person name="Chacko J."/>
            <person name="Chandrabose M.N."/>
            <person name="Chavez D."/>
            <person name="Chavez A."/>
            <person name="Chen L."/>
            <person name="Chu H.-S."/>
            <person name="Claassen K.J."/>
            <person name="Cockrell R."/>
            <person name="Collins M."/>
            <person name="Cooper J.A."/>
            <person name="Cree A."/>
            <person name="Curry S.M."/>
            <person name="Da Y."/>
            <person name="Dao M.D."/>
            <person name="Das B."/>
            <person name="Davila M.-L."/>
            <person name="Davy-Carroll L."/>
            <person name="Denson S."/>
            <person name="Dinh H."/>
            <person name="Ebong V.E."/>
            <person name="Edwards J.R."/>
            <person name="Egan A."/>
            <person name="El-Daye J."/>
            <person name="Escobedo L."/>
            <person name="Fernandez S."/>
            <person name="Fernando P.R."/>
            <person name="Flagg N."/>
            <person name="Forbes L.D."/>
            <person name="Fowler R.G."/>
            <person name="Fu Q."/>
            <person name="Gabisi R.A."/>
            <person name="Ganer J."/>
            <person name="Garbino Pronczuk A."/>
            <person name="Garcia R.M."/>
            <person name="Garner T."/>
            <person name="Garrett T.E."/>
            <person name="Gonzalez D.A."/>
            <person name="Hamid H."/>
            <person name="Hawkins E.S."/>
            <person name="Hirani K."/>
            <person name="Hogues M.E."/>
            <person name="Hollins B."/>
            <person name="Hsiao C.-H."/>
            <person name="Jabil R."/>
            <person name="James M.L."/>
            <person name="Jhangiani S.N."/>
            <person name="Johnson B."/>
            <person name="Johnson Q."/>
            <person name="Joshi V."/>
            <person name="Kalu J.B."/>
            <person name="Kam C."/>
            <person name="Kashfia A."/>
            <person name="Keebler J."/>
            <person name="Kisamo H."/>
            <person name="Kovar C.L."/>
            <person name="Lago L.A."/>
            <person name="Lai C.-Y."/>
            <person name="Laidlaw J."/>
            <person name="Lara F."/>
            <person name="Le T.-K."/>
            <person name="Lee S.L."/>
            <person name="Legall F.H."/>
            <person name="Lemon S.J."/>
            <person name="Lewis L.R."/>
            <person name="Li B."/>
            <person name="Liu Y."/>
            <person name="Liu Y.-S."/>
            <person name="Lopez J."/>
            <person name="Lozado R.J."/>
            <person name="Lu J."/>
            <person name="Madu R.C."/>
            <person name="Maheshwari M."/>
            <person name="Maheshwari R."/>
            <person name="Malloy K."/>
            <person name="Martinez E."/>
            <person name="Mathew T."/>
            <person name="Mercado I.C."/>
            <person name="Mercado C."/>
            <person name="Meyer B."/>
            <person name="Montgomery K."/>
            <person name="Morgan M.B."/>
            <person name="Munidasa M."/>
            <person name="Nazareth L.V."/>
            <person name="Nelson J."/>
            <person name="Ng B.M."/>
            <person name="Nguyen N.B."/>
            <person name="Nguyen P.Q."/>
            <person name="Nguyen T."/>
            <person name="Obregon M."/>
            <person name="Okwuonu G.O."/>
            <person name="Onwere C.G."/>
            <person name="Orozco G."/>
            <person name="Parra A."/>
            <person name="Patel S."/>
            <person name="Patil S."/>
            <person name="Perez A."/>
            <person name="Perez Y."/>
            <person name="Pham C."/>
            <person name="Primus E.L."/>
            <person name="Pu L.-L."/>
            <person name="Puazo M."/>
            <person name="Qin X."/>
            <person name="Quiroz J.B."/>
            <person name="Reese J."/>
            <person name="Richards S."/>
            <person name="Rives C.M."/>
            <person name="Robberts R."/>
            <person name="Ruiz S.J."/>
            <person name="Ruiz M.J."/>
            <person name="Santibanez J."/>
            <person name="Schneider B.W."/>
            <person name="Sisson I."/>
            <person name="Smith M."/>
            <person name="Sodergren E."/>
            <person name="Song X.-Z."/>
            <person name="Song B.B."/>
            <person name="Summersgill H."/>
            <person name="Thelus R."/>
            <person name="Thornton R.D."/>
            <person name="Trejos Z.Y."/>
            <person name="Usmani K."/>
            <person name="Vattathil S."/>
            <person name="Villasana D."/>
            <person name="Walker D.L."/>
            <person name="Wang S."/>
            <person name="Wang K."/>
            <person name="White C.S."/>
            <person name="Williams A.C."/>
            <person name="Williamson J."/>
            <person name="Wilson K."/>
            <person name="Woghiren I.O."/>
            <person name="Woodworth J.R."/>
            <person name="Worley K.C."/>
            <person name="Wright R.A."/>
            <person name="Wu W."/>
            <person name="Young L."/>
            <person name="Zhang L."/>
            <person name="Zhang J."/>
            <person name="Zhu Y."/>
            <person name="Muzny D.M."/>
            <person name="Weinstock G."/>
            <person name="Gibbs R.A."/>
        </authorList>
    </citation>
    <scope>NUCLEOTIDE SEQUENCE [LARGE SCALE GENOMIC DNA]</scope>
    <source>
        <strain evidence="9">LSR1</strain>
    </source>
</reference>
<feature type="compositionally biased region" description="Low complexity" evidence="5">
    <location>
        <begin position="153"/>
        <end position="164"/>
    </location>
</feature>
<feature type="region of interest" description="Disordered" evidence="5">
    <location>
        <begin position="140"/>
        <end position="172"/>
    </location>
</feature>
<sequence length="778" mass="88941">MLCTVRRLMSFFIQKVGISINDFMAKVVANDKFSGLYISTYGGGEPVTLHQDQQQQQQQQQQQHQQQEELQQIRNGGVNVGYDNLEACIAYADSVAKCGRVCESLDLYARCFRMGPLPVDCLWHVTSAFLDLIRQQVDDSQTIPKSSSPPPQSQQQQLQQQHNNHQNHRHNTHHVHQQQQSCPFVCCICNLVLREPVTLLCGHTCCWRCGGGTACKPLVCHKCGMRTPFQPHVDVLVKSLVEKLWPMQLRASELLDEGKALYRQGNIHSALIKFNQAYCTGGENYDLLNVRSRTLLKLGLNENALSDAVRVVQIKPNWSKGHFTRGMALFSLERYQEALLEFSLSAVLGENQQKLQSQINEVLQRLLTIYSNETEDLDLDGWNPISHSYFRSYLNTFINRSNVFDNSSNSLKVKSFVNESTFMKKQLCEISTITELVQHIFVEIMQTKHYTSNVLINNTLDVDKSLLDETDFNCVLCCEMLRNPVTTPCGHTYCLDCLEHNFDYSFHCPLCLTSLPPTLALSNKNTSEFVNELIGCKYAKNGPMQTVNWKPEAENDSTYLPVFVCTNAFPSVSCPLHVFEPRYRLMIRRCIESGTRRFAMISNCCPPMKFAEFGTVLEIKDRIMMGNGCSILSTIGMRRFKVLVRKEHDGYDMATVQYIQDEKVPPKKLVELYKLHDDVRRRGLAWFDDFRSEIKSEILRTVGYPPSTEPNWEELSDGPAWTWWLLSLLPLGQNAHVDLLANTSIEVRLKVINKILNRIERSSLSLRITSSPMQYNNN</sequence>
<dbReference type="PROSITE" id="PS50089">
    <property type="entry name" value="ZF_RING_2"/>
    <property type="match status" value="1"/>
</dbReference>
<keyword evidence="1" id="KW-0479">Metal-binding</keyword>
<dbReference type="Gene3D" id="2.30.130.40">
    <property type="entry name" value="LON domain-like"/>
    <property type="match status" value="1"/>
</dbReference>
<dbReference type="PANTHER" id="PTHR23327">
    <property type="entry name" value="RING FINGER PROTEIN 127"/>
    <property type="match status" value="1"/>
</dbReference>
<dbReference type="InterPro" id="IPR001841">
    <property type="entry name" value="Znf_RING"/>
</dbReference>
<keyword evidence="9" id="KW-1185">Reference proteome</keyword>
<evidence type="ECO:0000313" key="8">
    <source>
        <dbReference type="EnsemblMetazoa" id="XP_003244215.1"/>
    </source>
</evidence>
<evidence type="ECO:0000256" key="3">
    <source>
        <dbReference type="ARBA" id="ARBA00022833"/>
    </source>
</evidence>
<dbReference type="AlphaFoldDB" id="A0A8R2A8J3"/>
<dbReference type="GO" id="GO:0008270">
    <property type="term" value="F:zinc ion binding"/>
    <property type="evidence" value="ECO:0007669"/>
    <property type="project" value="UniProtKB-KW"/>
</dbReference>
<dbReference type="SUPFAM" id="SSF57850">
    <property type="entry name" value="RING/U-box"/>
    <property type="match status" value="1"/>
</dbReference>
<dbReference type="CDD" id="cd16514">
    <property type="entry name" value="RING-HC_LONFs_rpt2"/>
    <property type="match status" value="1"/>
</dbReference>
<dbReference type="InterPro" id="IPR013083">
    <property type="entry name" value="Znf_RING/FYVE/PHD"/>
</dbReference>
<dbReference type="OrthoDB" id="264917at2759"/>